<reference evidence="1 2" key="1">
    <citation type="submission" date="2021-03" db="EMBL/GenBank/DDBJ databases">
        <title>Mucilaginibacter strains isolated from gold and copper mining confer multi heavy-metal resistance.</title>
        <authorList>
            <person name="Li Y."/>
        </authorList>
    </citation>
    <scope>NUCLEOTIDE SEQUENCE [LARGE SCALE GENOMIC DNA]</scope>
    <source>
        <strain evidence="1 2">P2-4</strain>
    </source>
</reference>
<name>A0ABX7UGP9_9SPHI</name>
<proteinExistence type="predicted"/>
<keyword evidence="2" id="KW-1185">Reference proteome</keyword>
<dbReference type="Proteomes" id="UP000663940">
    <property type="component" value="Chromosome"/>
</dbReference>
<evidence type="ECO:0000313" key="1">
    <source>
        <dbReference type="EMBL" id="QTE50958.1"/>
    </source>
</evidence>
<sequence>MENLASDIFANKEAIFRYVPQIEEASFYDNLHILAFDGRGKLSELQHEDAKPYPDLSVFSKQYIHKGLQEIFVKNEGLVTAAGKHHHFVFPSGKHSDRFLRVANVLIYSSEILFVAHSLLPFFDPDLYKTIYCDTSSINSVALALNDLINRFRDGQDQKVYPIVSFRSYEGLYNNKSLTLKANNFIIISASTSGGMLDYFLRTHGEIKKDNLVILYFLENRKPSEATLEQVVCNLTHSDANPNGIEKFHTPDAEQCSLCKENSFAVEVAGDVFLLEKPKVNSIRIRAEDMDLSTIGPFVNQFMSVQGQSSFLKVNYKETGDESSKKYEIYIDYGHVIDCITEERLKNYKTRLDAYIHQFVPSNLKYILYLNDTSSKKLAGYIYNAVIANYASDKQPEMISQNEFKTVKKSANGSIVIVGSCISNGKNLLYLSRALRNYDLRIIYFIGINRSPTPETYSFLKTNLKYGRYGSENSSFVEVEKIHCSNLSLENAWQTEVEFLKAKIAEVDDEDILKFLRLRLKTIENGYSDDIRGIHNDIFLPRVFPRKSTEPLKIRRNSAFFSKPDYAKNVSQSDVYFTIAYVINRLRYINGGHTLKQSMFVRNVIAPENLNRFNDGIIQASILRGAKKNELNYAISDELSAQVREIIVTIFKYYEQEQGEAILEFLFALAIKKLFLKKRDLLLLLQELETIPNKIIQFYTQLIKTNLTSQVT</sequence>
<dbReference type="EMBL" id="CP071880">
    <property type="protein sequence ID" value="QTE50958.1"/>
    <property type="molecule type" value="Genomic_DNA"/>
</dbReference>
<evidence type="ECO:0000313" key="2">
    <source>
        <dbReference type="Proteomes" id="UP000663940"/>
    </source>
</evidence>
<accession>A0ABX7UGP9</accession>
<dbReference type="RefSeq" id="WP_208057731.1">
    <property type="nucleotide sequence ID" value="NZ_CP071879.1"/>
</dbReference>
<organism evidence="1 2">
    <name type="scientific">Mucilaginibacter rubeus</name>
    <dbReference type="NCBI Taxonomy" id="2027860"/>
    <lineage>
        <taxon>Bacteria</taxon>
        <taxon>Pseudomonadati</taxon>
        <taxon>Bacteroidota</taxon>
        <taxon>Sphingobacteriia</taxon>
        <taxon>Sphingobacteriales</taxon>
        <taxon>Sphingobacteriaceae</taxon>
        <taxon>Mucilaginibacter</taxon>
    </lineage>
</organism>
<protein>
    <submittedName>
        <fullName evidence="1">Uncharacterized protein</fullName>
    </submittedName>
</protein>
<gene>
    <name evidence="1" type="ORF">J3L21_02975</name>
</gene>